<evidence type="ECO:0000256" key="6">
    <source>
        <dbReference type="SAM" id="MobiDB-lite"/>
    </source>
</evidence>
<dbReference type="CDD" id="cd00067">
    <property type="entry name" value="GAL4"/>
    <property type="match status" value="1"/>
</dbReference>
<keyword evidence="2" id="KW-0805">Transcription regulation</keyword>
<dbReference type="GO" id="GO:0008270">
    <property type="term" value="F:zinc ion binding"/>
    <property type="evidence" value="ECO:0007669"/>
    <property type="project" value="InterPro"/>
</dbReference>
<evidence type="ECO:0000313" key="8">
    <source>
        <dbReference type="EMBL" id="KAF6806546.1"/>
    </source>
</evidence>
<feature type="domain" description="Zn(2)-C6 fungal-type" evidence="7">
    <location>
        <begin position="217"/>
        <end position="247"/>
    </location>
</feature>
<proteinExistence type="predicted"/>
<dbReference type="Proteomes" id="UP000652219">
    <property type="component" value="Unassembled WGS sequence"/>
</dbReference>
<evidence type="ECO:0000256" key="2">
    <source>
        <dbReference type="ARBA" id="ARBA00023015"/>
    </source>
</evidence>
<dbReference type="CDD" id="cd12148">
    <property type="entry name" value="fungal_TF_MHR"/>
    <property type="match status" value="1"/>
</dbReference>
<keyword evidence="1" id="KW-0862">Zinc</keyword>
<feature type="region of interest" description="Disordered" evidence="6">
    <location>
        <begin position="75"/>
        <end position="160"/>
    </location>
</feature>
<dbReference type="PANTHER" id="PTHR47663:SF1">
    <property type="entry name" value="XYLANOLYTIC TRANSCRIPTIONAL ACTIVATOR XLNR-RELATED"/>
    <property type="match status" value="1"/>
</dbReference>
<keyword evidence="9" id="KW-1185">Reference proteome</keyword>
<feature type="compositionally biased region" description="Low complexity" evidence="6">
    <location>
        <begin position="7"/>
        <end position="44"/>
    </location>
</feature>
<dbReference type="SMART" id="SM00066">
    <property type="entry name" value="GAL4"/>
    <property type="match status" value="1"/>
</dbReference>
<name>A0A8H6J5J3_9PEZI</name>
<dbReference type="PROSITE" id="PS50048">
    <property type="entry name" value="ZN2_CY6_FUNGAL_2"/>
    <property type="match status" value="1"/>
</dbReference>
<dbReference type="EMBL" id="WIGN01000156">
    <property type="protein sequence ID" value="KAF6806546.1"/>
    <property type="molecule type" value="Genomic_DNA"/>
</dbReference>
<evidence type="ECO:0000256" key="3">
    <source>
        <dbReference type="ARBA" id="ARBA00023125"/>
    </source>
</evidence>
<keyword evidence="4" id="KW-0804">Transcription</keyword>
<dbReference type="GO" id="GO:0000981">
    <property type="term" value="F:DNA-binding transcription factor activity, RNA polymerase II-specific"/>
    <property type="evidence" value="ECO:0007669"/>
    <property type="project" value="InterPro"/>
</dbReference>
<dbReference type="InterPro" id="IPR036864">
    <property type="entry name" value="Zn2-C6_fun-type_DNA-bd_sf"/>
</dbReference>
<evidence type="ECO:0000259" key="7">
    <source>
        <dbReference type="PROSITE" id="PS50048"/>
    </source>
</evidence>
<evidence type="ECO:0000256" key="4">
    <source>
        <dbReference type="ARBA" id="ARBA00023163"/>
    </source>
</evidence>
<feature type="region of interest" description="Disordered" evidence="6">
    <location>
        <begin position="695"/>
        <end position="717"/>
    </location>
</feature>
<dbReference type="InterPro" id="IPR051439">
    <property type="entry name" value="XlnR/Xlr1"/>
</dbReference>
<dbReference type="Pfam" id="PF00172">
    <property type="entry name" value="Zn_clus"/>
    <property type="match status" value="1"/>
</dbReference>
<dbReference type="Gene3D" id="4.10.240.10">
    <property type="entry name" value="Zn(2)-C6 fungal-type DNA-binding domain"/>
    <property type="match status" value="1"/>
</dbReference>
<feature type="compositionally biased region" description="Pro residues" evidence="6">
    <location>
        <begin position="141"/>
        <end position="156"/>
    </location>
</feature>
<accession>A0A8H6J5J3</accession>
<comment type="caution">
    <text evidence="8">The sequence shown here is derived from an EMBL/GenBank/DDBJ whole genome shotgun (WGS) entry which is preliminary data.</text>
</comment>
<evidence type="ECO:0000256" key="5">
    <source>
        <dbReference type="ARBA" id="ARBA00023242"/>
    </source>
</evidence>
<gene>
    <name evidence="8" type="ORF">CSOJ01_08766</name>
</gene>
<organism evidence="8 9">
    <name type="scientific">Colletotrichum sojae</name>
    <dbReference type="NCBI Taxonomy" id="2175907"/>
    <lineage>
        <taxon>Eukaryota</taxon>
        <taxon>Fungi</taxon>
        <taxon>Dikarya</taxon>
        <taxon>Ascomycota</taxon>
        <taxon>Pezizomycotina</taxon>
        <taxon>Sordariomycetes</taxon>
        <taxon>Hypocreomycetidae</taxon>
        <taxon>Glomerellales</taxon>
        <taxon>Glomerellaceae</taxon>
        <taxon>Colletotrichum</taxon>
        <taxon>Colletotrichum orchidearum species complex</taxon>
    </lineage>
</organism>
<dbReference type="InterPro" id="IPR001138">
    <property type="entry name" value="Zn2Cys6_DnaBD"/>
</dbReference>
<dbReference type="SUPFAM" id="SSF57701">
    <property type="entry name" value="Zn2/Cys6 DNA-binding domain"/>
    <property type="match status" value="1"/>
</dbReference>
<evidence type="ECO:0000313" key="9">
    <source>
        <dbReference type="Proteomes" id="UP000652219"/>
    </source>
</evidence>
<feature type="region of interest" description="Disordered" evidence="6">
    <location>
        <begin position="252"/>
        <end position="295"/>
    </location>
</feature>
<dbReference type="PANTHER" id="PTHR47663">
    <property type="entry name" value="XYLANOLYTIC TRANSCRIPTIONAL ACTIVATOR XLNR-RELATED"/>
    <property type="match status" value="1"/>
</dbReference>
<sequence length="843" mass="92283">MSDHQPSETPQTQSQPSVDATTTTAPTSTTTIATASPPVSPTASQQATAHAYASNGLQILQAASDAAAAAAIHNVQQHLSSAAAAAADIAQQQQQQNDQQQTDQQPSEQEQQQEQQQQDGQQHLPSQSPADPDHQEQRQSIPPPPSTVAPAPPPPVVTDGSVAVVQQGPFTPAYVPVPAPGPGPIPGPPSSVMPGPGPMPMSRDPTVNPKLTRLRRACDMCSQRKVKCDESGPPCRPCRELNVDCTFHRELKRRGPPNKHAEAARAARKQRLEPGNAVFPAYGGPPANPSPSPHNAAQALVSIAEGPAPPRLDAEAIAPMPILELLVDDFFTYIHPLAPFPHEPTFRTSFANREDRTKPEFLGLLASMIGALVASFPRSARQHLKTQHSTHLFPRAIVMIEKCRDIALDSRGARWAVKQPKTLDDAATSYFLSLAAGYTFEVNRYRHFTAECLSLIRELGFHRPKHPNELPTFGNDNCSPDPLPFHHIKDQIGKRIFWCLLLGVRSFSQLGASHADLVIAPSTPSLPYPALPENVDDLYIMAHEIVYPPESSVTLLTGFRFGIDIYTTMNAIVSVELVYGMSTLPWSDQRSLLRDALVAAKDIIDRLPPELQLSASHDQSSGFGALDDADLQYVPPAYPNSQPPNDVRNVIKNQPQRRRQLQYEIQKANVYVSQLATRSFYVELYFNLRDVHMSDPSKDAPEGESPEEKAAKEAEDGEEARVYELMTAERELIVQNLLHVLGSISQRNLEPNGGSLINKIRQVASTLLNDAPERKGPVAIRSEEALVRLIDVLLKLEGTGPSGSNMAGENMTPHDEEEEMRNWAHLRDYQQRFANHGGFAGNI</sequence>
<protein>
    <submittedName>
        <fullName evidence="8">Zn(II)2Cys6 transcription factor</fullName>
    </submittedName>
</protein>
<dbReference type="AlphaFoldDB" id="A0A8H6J5J3"/>
<feature type="compositionally biased region" description="Low complexity" evidence="6">
    <location>
        <begin position="75"/>
        <end position="122"/>
    </location>
</feature>
<reference evidence="8 9" key="1">
    <citation type="journal article" date="2020" name="Phytopathology">
        <title>Genome Sequence Resources of Colletotrichum truncatum, C. plurivorum, C. musicola, and C. sojae: Four Species Pathogenic to Soybean (Glycine max).</title>
        <authorList>
            <person name="Rogerio F."/>
            <person name="Boufleur T.R."/>
            <person name="Ciampi-Guillardi M."/>
            <person name="Sukno S.A."/>
            <person name="Thon M.R."/>
            <person name="Massola Junior N.S."/>
            <person name="Baroncelli R."/>
        </authorList>
    </citation>
    <scope>NUCLEOTIDE SEQUENCE [LARGE SCALE GENOMIC DNA]</scope>
    <source>
        <strain evidence="8 9">LFN0009</strain>
    </source>
</reference>
<dbReference type="PROSITE" id="PS00463">
    <property type="entry name" value="ZN2_CY6_FUNGAL_1"/>
    <property type="match status" value="1"/>
</dbReference>
<dbReference type="GO" id="GO:0003677">
    <property type="term" value="F:DNA binding"/>
    <property type="evidence" value="ECO:0007669"/>
    <property type="project" value="UniProtKB-KW"/>
</dbReference>
<keyword evidence="3" id="KW-0238">DNA-binding</keyword>
<evidence type="ECO:0000256" key="1">
    <source>
        <dbReference type="ARBA" id="ARBA00022833"/>
    </source>
</evidence>
<feature type="region of interest" description="Disordered" evidence="6">
    <location>
        <begin position="1"/>
        <end position="47"/>
    </location>
</feature>
<keyword evidence="5" id="KW-0539">Nucleus</keyword>